<name>A0A2N1PRL6_9BACT</name>
<sequence length="70" mass="7947">MKYPPWGLRGGNSACDLHRRLGGTSEILLNIALKENQCNSKNPCGTGVWEVLCHSWDFEFVKFHEPFIPT</sequence>
<gene>
    <name evidence="1" type="ORF">CVV64_04220</name>
</gene>
<evidence type="ECO:0000313" key="2">
    <source>
        <dbReference type="Proteomes" id="UP000233256"/>
    </source>
</evidence>
<protein>
    <submittedName>
        <fullName evidence="1">Uncharacterized protein</fullName>
    </submittedName>
</protein>
<evidence type="ECO:0000313" key="1">
    <source>
        <dbReference type="EMBL" id="PKK90983.1"/>
    </source>
</evidence>
<dbReference type="EMBL" id="PGXC01000003">
    <property type="protein sequence ID" value="PKK90983.1"/>
    <property type="molecule type" value="Genomic_DNA"/>
</dbReference>
<dbReference type="AlphaFoldDB" id="A0A2N1PRL6"/>
<organism evidence="1 2">
    <name type="scientific">Candidatus Wallbacteria bacterium HGW-Wallbacteria-1</name>
    <dbReference type="NCBI Taxonomy" id="2013854"/>
    <lineage>
        <taxon>Bacteria</taxon>
        <taxon>Candidatus Walliibacteriota</taxon>
    </lineage>
</organism>
<proteinExistence type="predicted"/>
<comment type="caution">
    <text evidence="1">The sequence shown here is derived from an EMBL/GenBank/DDBJ whole genome shotgun (WGS) entry which is preliminary data.</text>
</comment>
<accession>A0A2N1PRL6</accession>
<dbReference type="Proteomes" id="UP000233256">
    <property type="component" value="Unassembled WGS sequence"/>
</dbReference>
<reference evidence="1 2" key="1">
    <citation type="journal article" date="2017" name="ISME J.">
        <title>Potential for microbial H2 and metal transformations associated with novel bacteria and archaea in deep terrestrial subsurface sediments.</title>
        <authorList>
            <person name="Hernsdorf A.W."/>
            <person name="Amano Y."/>
            <person name="Miyakawa K."/>
            <person name="Ise K."/>
            <person name="Suzuki Y."/>
            <person name="Anantharaman K."/>
            <person name="Probst A."/>
            <person name="Burstein D."/>
            <person name="Thomas B.C."/>
            <person name="Banfield J.F."/>
        </authorList>
    </citation>
    <scope>NUCLEOTIDE SEQUENCE [LARGE SCALE GENOMIC DNA]</scope>
    <source>
        <strain evidence="1">HGW-Wallbacteria-1</strain>
    </source>
</reference>